<dbReference type="Proteomes" id="UP000321899">
    <property type="component" value="Unassembled WGS sequence"/>
</dbReference>
<keyword evidence="5 10" id="KW-0812">Transmembrane</keyword>
<protein>
    <submittedName>
        <fullName evidence="12">Protein TolQ</fullName>
    </submittedName>
</protein>
<dbReference type="GO" id="GO:0043213">
    <property type="term" value="P:bacteriocin transport"/>
    <property type="evidence" value="ECO:0007669"/>
    <property type="project" value="InterPro"/>
</dbReference>
<dbReference type="InterPro" id="IPR014163">
    <property type="entry name" value="Tol-Pal_TolQ"/>
</dbReference>
<keyword evidence="9" id="KW-0653">Protein transport</keyword>
<organism evidence="12 13">
    <name type="scientific">Desulfobotulus mexicanus</name>
    <dbReference type="NCBI Taxonomy" id="2586642"/>
    <lineage>
        <taxon>Bacteria</taxon>
        <taxon>Pseudomonadati</taxon>
        <taxon>Thermodesulfobacteriota</taxon>
        <taxon>Desulfobacteria</taxon>
        <taxon>Desulfobacterales</taxon>
        <taxon>Desulfobacteraceae</taxon>
        <taxon>Desulfobotulus</taxon>
    </lineage>
</organism>
<keyword evidence="9" id="KW-0813">Transport</keyword>
<dbReference type="PANTHER" id="PTHR30625:SF3">
    <property type="entry name" value="TOL-PAL SYSTEM PROTEIN TOLQ"/>
    <property type="match status" value="1"/>
</dbReference>
<dbReference type="InterPro" id="IPR050790">
    <property type="entry name" value="ExbB/TolQ_transport"/>
</dbReference>
<dbReference type="OrthoDB" id="9805133at2"/>
<evidence type="ECO:0000256" key="6">
    <source>
        <dbReference type="ARBA" id="ARBA00022989"/>
    </source>
</evidence>
<evidence type="ECO:0000256" key="8">
    <source>
        <dbReference type="ARBA" id="ARBA00023306"/>
    </source>
</evidence>
<evidence type="ECO:0000256" key="10">
    <source>
        <dbReference type="SAM" id="Phobius"/>
    </source>
</evidence>
<accession>A0A5Q4VF98</accession>
<feature type="transmembrane region" description="Helical" evidence="10">
    <location>
        <begin position="174"/>
        <end position="196"/>
    </location>
</feature>
<evidence type="ECO:0000256" key="3">
    <source>
        <dbReference type="ARBA" id="ARBA00022519"/>
    </source>
</evidence>
<dbReference type="Pfam" id="PF01618">
    <property type="entry name" value="MotA_ExbB"/>
    <property type="match status" value="1"/>
</dbReference>
<sequence>MAHDSLDLLTVLGSAGIVVKLVLLVLLLFSVVSWAIIFIKFFSLRRDYQESLRFQEFFWKSSSLSDVYAKMKHMGESPAARLFRAGYKELNAMGRAGGGQGGGTGVAGLDTLKRTLDRTCSAEVTRMGQLVSFLATCGNTAPFIGLLGTVWGIMEAFHGIGLKGSASLAVVAPGISEALVATAIGLGVAIPAVVAYNTFLHRIRTIGSELENFSADFLNVVERDLHRIPGES</sequence>
<keyword evidence="2" id="KW-1003">Cell membrane</keyword>
<comment type="caution">
    <text evidence="12">The sequence shown here is derived from an EMBL/GenBank/DDBJ whole genome shotgun (WGS) entry which is preliminary data.</text>
</comment>
<keyword evidence="7 10" id="KW-0472">Membrane</keyword>
<keyword evidence="8" id="KW-0131">Cell cycle</keyword>
<evidence type="ECO:0000256" key="7">
    <source>
        <dbReference type="ARBA" id="ARBA00023136"/>
    </source>
</evidence>
<dbReference type="EMBL" id="VDMB01000006">
    <property type="protein sequence ID" value="TYT75057.1"/>
    <property type="molecule type" value="Genomic_DNA"/>
</dbReference>
<reference evidence="12 13" key="1">
    <citation type="submission" date="2019-06" db="EMBL/GenBank/DDBJ databases">
        <title>Desulfobotulus mexicanus sp. nov., a novel sulfate-reducing bacterium isolated from the sediment of an alkaline crater lake in Mexico.</title>
        <authorList>
            <person name="Hirschler-Rea A."/>
        </authorList>
    </citation>
    <scope>NUCLEOTIDE SEQUENCE [LARGE SCALE GENOMIC DNA]</scope>
    <source>
        <strain evidence="12 13">PAR22N</strain>
    </source>
</reference>
<evidence type="ECO:0000259" key="11">
    <source>
        <dbReference type="Pfam" id="PF01618"/>
    </source>
</evidence>
<dbReference type="PANTHER" id="PTHR30625">
    <property type="entry name" value="PROTEIN TOLQ"/>
    <property type="match status" value="1"/>
</dbReference>
<dbReference type="InterPro" id="IPR002898">
    <property type="entry name" value="MotA_ExbB_proton_chnl"/>
</dbReference>
<dbReference type="AlphaFoldDB" id="A0A5Q4VF98"/>
<dbReference type="GO" id="GO:0051301">
    <property type="term" value="P:cell division"/>
    <property type="evidence" value="ECO:0007669"/>
    <property type="project" value="UniProtKB-KW"/>
</dbReference>
<evidence type="ECO:0000256" key="5">
    <source>
        <dbReference type="ARBA" id="ARBA00022692"/>
    </source>
</evidence>
<evidence type="ECO:0000256" key="1">
    <source>
        <dbReference type="ARBA" id="ARBA00004651"/>
    </source>
</evidence>
<keyword evidence="13" id="KW-1185">Reference proteome</keyword>
<dbReference type="RefSeq" id="WP_139447542.1">
    <property type="nucleotide sequence ID" value="NZ_VDMB01000006.1"/>
</dbReference>
<dbReference type="GO" id="GO:0005886">
    <property type="term" value="C:plasma membrane"/>
    <property type="evidence" value="ECO:0007669"/>
    <property type="project" value="UniProtKB-SubCell"/>
</dbReference>
<comment type="similarity">
    <text evidence="9">Belongs to the exbB/tolQ family.</text>
</comment>
<evidence type="ECO:0000313" key="13">
    <source>
        <dbReference type="Proteomes" id="UP000321899"/>
    </source>
</evidence>
<evidence type="ECO:0000256" key="2">
    <source>
        <dbReference type="ARBA" id="ARBA00022475"/>
    </source>
</evidence>
<dbReference type="GO" id="GO:0017038">
    <property type="term" value="P:protein import"/>
    <property type="evidence" value="ECO:0007669"/>
    <property type="project" value="TreeGrafter"/>
</dbReference>
<comment type="subcellular location">
    <subcellularLocation>
        <location evidence="1">Cell membrane</location>
        <topology evidence="1">Multi-pass membrane protein</topology>
    </subcellularLocation>
    <subcellularLocation>
        <location evidence="9">Membrane</location>
        <topology evidence="9">Multi-pass membrane protein</topology>
    </subcellularLocation>
</comment>
<feature type="domain" description="MotA/TolQ/ExbB proton channel" evidence="11">
    <location>
        <begin position="77"/>
        <end position="211"/>
    </location>
</feature>
<keyword evidence="4" id="KW-0132">Cell division</keyword>
<gene>
    <name evidence="12" type="primary">tolQ</name>
    <name evidence="12" type="ORF">FIM25_06570</name>
</gene>
<feature type="transmembrane region" description="Helical" evidence="10">
    <location>
        <begin position="12"/>
        <end position="39"/>
    </location>
</feature>
<evidence type="ECO:0000256" key="9">
    <source>
        <dbReference type="RuleBase" id="RU004057"/>
    </source>
</evidence>
<feature type="transmembrane region" description="Helical" evidence="10">
    <location>
        <begin position="130"/>
        <end position="154"/>
    </location>
</feature>
<name>A0A5Q4VF98_9BACT</name>
<evidence type="ECO:0000256" key="4">
    <source>
        <dbReference type="ARBA" id="ARBA00022618"/>
    </source>
</evidence>
<keyword evidence="3" id="KW-0997">Cell inner membrane</keyword>
<keyword evidence="6 10" id="KW-1133">Transmembrane helix</keyword>
<evidence type="ECO:0000313" key="12">
    <source>
        <dbReference type="EMBL" id="TYT75057.1"/>
    </source>
</evidence>
<dbReference type="NCBIfam" id="TIGR02796">
    <property type="entry name" value="tolQ"/>
    <property type="match status" value="1"/>
</dbReference>
<proteinExistence type="inferred from homology"/>